<dbReference type="KEGG" id="ppp:112277755"/>
<dbReference type="EnsemblPlants" id="Pp3c26_1190V3.2">
    <property type="protein sequence ID" value="Pp3c26_1190V3.2"/>
    <property type="gene ID" value="Pp3c26_1190"/>
</dbReference>
<reference evidence="2 4" key="1">
    <citation type="journal article" date="2008" name="Science">
        <title>The Physcomitrella genome reveals evolutionary insights into the conquest of land by plants.</title>
        <authorList>
            <person name="Rensing S."/>
            <person name="Lang D."/>
            <person name="Zimmer A."/>
            <person name="Terry A."/>
            <person name="Salamov A."/>
            <person name="Shapiro H."/>
            <person name="Nishiyama T."/>
            <person name="Perroud P.-F."/>
            <person name="Lindquist E."/>
            <person name="Kamisugi Y."/>
            <person name="Tanahashi T."/>
            <person name="Sakakibara K."/>
            <person name="Fujita T."/>
            <person name="Oishi K."/>
            <person name="Shin-I T."/>
            <person name="Kuroki Y."/>
            <person name="Toyoda A."/>
            <person name="Suzuki Y."/>
            <person name="Hashimoto A."/>
            <person name="Yamaguchi K."/>
            <person name="Sugano A."/>
            <person name="Kohara Y."/>
            <person name="Fujiyama A."/>
            <person name="Anterola A."/>
            <person name="Aoki S."/>
            <person name="Ashton N."/>
            <person name="Barbazuk W.B."/>
            <person name="Barker E."/>
            <person name="Bennetzen J."/>
            <person name="Bezanilla M."/>
            <person name="Blankenship R."/>
            <person name="Cho S.H."/>
            <person name="Dutcher S."/>
            <person name="Estelle M."/>
            <person name="Fawcett J.A."/>
            <person name="Gundlach H."/>
            <person name="Hanada K."/>
            <person name="Heyl A."/>
            <person name="Hicks K.A."/>
            <person name="Hugh J."/>
            <person name="Lohr M."/>
            <person name="Mayer K."/>
            <person name="Melkozernov A."/>
            <person name="Murata T."/>
            <person name="Nelson D."/>
            <person name="Pils B."/>
            <person name="Prigge M."/>
            <person name="Reiss B."/>
            <person name="Renner T."/>
            <person name="Rombauts S."/>
            <person name="Rushton P."/>
            <person name="Sanderfoot A."/>
            <person name="Schween G."/>
            <person name="Shiu S.-H."/>
            <person name="Stueber K."/>
            <person name="Theodoulou F.L."/>
            <person name="Tu H."/>
            <person name="Van de Peer Y."/>
            <person name="Verrier P.J."/>
            <person name="Waters E."/>
            <person name="Wood A."/>
            <person name="Yang L."/>
            <person name="Cove D."/>
            <person name="Cuming A."/>
            <person name="Hasebe M."/>
            <person name="Lucas S."/>
            <person name="Mishler D.B."/>
            <person name="Reski R."/>
            <person name="Grigoriev I."/>
            <person name="Quatrano R.S."/>
            <person name="Boore J.L."/>
        </authorList>
    </citation>
    <scope>NUCLEOTIDE SEQUENCE [LARGE SCALE GENOMIC DNA]</scope>
    <source>
        <strain evidence="3 4">cv. Gransden 2004</strain>
    </source>
</reference>
<dbReference type="Gramene" id="Pp3c26_1190V3.4">
    <property type="protein sequence ID" value="Pp3c26_1190V3.4"/>
    <property type="gene ID" value="Pp3c26_1190"/>
</dbReference>
<keyword evidence="4" id="KW-1185">Reference proteome</keyword>
<dbReference type="EnsemblPlants" id="Pp3c26_1190V3.5">
    <property type="protein sequence ID" value="Pp3c26_1190V3.5"/>
    <property type="gene ID" value="Pp3c26_1190"/>
</dbReference>
<dbReference type="EnsemblPlants" id="Pp3c26_1190V3.4">
    <property type="protein sequence ID" value="Pp3c26_1190V3.4"/>
    <property type="gene ID" value="Pp3c26_1190"/>
</dbReference>
<dbReference type="Proteomes" id="UP000006727">
    <property type="component" value="Chromosome 26"/>
</dbReference>
<dbReference type="InterPro" id="IPR056650">
    <property type="entry name" value="DUF7748"/>
</dbReference>
<feature type="domain" description="DUF7748" evidence="1">
    <location>
        <begin position="6"/>
        <end position="93"/>
    </location>
</feature>
<dbReference type="Gramene" id="Pp3c26_1190V3.3">
    <property type="protein sequence ID" value="Pp3c26_1190V3.3"/>
    <property type="gene ID" value="Pp3c26_1190"/>
</dbReference>
<accession>A9T175</accession>
<dbReference type="EnsemblPlants" id="Pp3c26_1190V3.1">
    <property type="protein sequence ID" value="Pp3c26_1190V3.1"/>
    <property type="gene ID" value="Pp3c26_1190"/>
</dbReference>
<reference evidence="2 4" key="2">
    <citation type="journal article" date="2018" name="Plant J.">
        <title>The Physcomitrella patens chromosome-scale assembly reveals moss genome structure and evolution.</title>
        <authorList>
            <person name="Lang D."/>
            <person name="Ullrich K.K."/>
            <person name="Murat F."/>
            <person name="Fuchs J."/>
            <person name="Jenkins J."/>
            <person name="Haas F.B."/>
            <person name="Piednoel M."/>
            <person name="Gundlach H."/>
            <person name="Van Bel M."/>
            <person name="Meyberg R."/>
            <person name="Vives C."/>
            <person name="Morata J."/>
            <person name="Symeonidi A."/>
            <person name="Hiss M."/>
            <person name="Muchero W."/>
            <person name="Kamisugi Y."/>
            <person name="Saleh O."/>
            <person name="Blanc G."/>
            <person name="Decker E.L."/>
            <person name="van Gessel N."/>
            <person name="Grimwood J."/>
            <person name="Hayes R.D."/>
            <person name="Graham S.W."/>
            <person name="Gunter L.E."/>
            <person name="McDaniel S.F."/>
            <person name="Hoernstein S.N.W."/>
            <person name="Larsson A."/>
            <person name="Li F.W."/>
            <person name="Perroud P.F."/>
            <person name="Phillips J."/>
            <person name="Ranjan P."/>
            <person name="Rokshar D.S."/>
            <person name="Rothfels C.J."/>
            <person name="Schneider L."/>
            <person name="Shu S."/>
            <person name="Stevenson D.W."/>
            <person name="Thummler F."/>
            <person name="Tillich M."/>
            <person name="Villarreal Aguilar J.C."/>
            <person name="Widiez T."/>
            <person name="Wong G.K."/>
            <person name="Wymore A."/>
            <person name="Zhang Y."/>
            <person name="Zimmer A.D."/>
            <person name="Quatrano R.S."/>
            <person name="Mayer K.F.X."/>
            <person name="Goodstein D."/>
            <person name="Casacuberta J.M."/>
            <person name="Vandepoele K."/>
            <person name="Reski R."/>
            <person name="Cuming A.C."/>
            <person name="Tuskan G.A."/>
            <person name="Maumus F."/>
            <person name="Salse J."/>
            <person name="Schmutz J."/>
            <person name="Rensing S.A."/>
        </authorList>
    </citation>
    <scope>NUCLEOTIDE SEQUENCE [LARGE SCALE GENOMIC DNA]</scope>
    <source>
        <strain evidence="3 4">cv. Gransden 2004</strain>
    </source>
</reference>
<dbReference type="Gramene" id="Pp3c26_1190V3.1">
    <property type="protein sequence ID" value="Pp3c26_1190V3.1"/>
    <property type="gene ID" value="Pp3c26_1190"/>
</dbReference>
<dbReference type="GeneID" id="112277755"/>
<dbReference type="Gramene" id="Pp3c26_1190V3.2">
    <property type="protein sequence ID" value="Pp3c26_1190V3.2"/>
    <property type="gene ID" value="Pp3c26_1190"/>
</dbReference>
<reference evidence="3" key="3">
    <citation type="submission" date="2020-12" db="UniProtKB">
        <authorList>
            <consortium name="EnsemblPlants"/>
        </authorList>
    </citation>
    <scope>IDENTIFICATION</scope>
</reference>
<dbReference type="Gramene" id="Pp3c26_1190V3.6">
    <property type="protein sequence ID" value="Pp3c26_1190V3.6"/>
    <property type="gene ID" value="Pp3c26_1190"/>
</dbReference>
<proteinExistence type="predicted"/>
<evidence type="ECO:0000313" key="4">
    <source>
        <dbReference type="Proteomes" id="UP000006727"/>
    </source>
</evidence>
<sequence length="125" mass="14196">MPSRTSTKLVNKTDKVLYFFVESSAGNYSLTKVLQPHSETSHEYDPNCTFAKLRMFDNNRSPTDIAITTDDMIDHQEISISEKDGRFEIKMMQSASGETSTVVTDNTPGSWFSSFILRLSRRRSS</sequence>
<dbReference type="RefSeq" id="XP_024366218.1">
    <property type="nucleotide sequence ID" value="XM_024510450.2"/>
</dbReference>
<dbReference type="HOGENOM" id="CLU_1996484_0_0_1"/>
<evidence type="ECO:0000313" key="3">
    <source>
        <dbReference type="EnsemblPlants" id="Pp3c26_1190V3.1"/>
    </source>
</evidence>
<evidence type="ECO:0000313" key="2">
    <source>
        <dbReference type="EMBL" id="PNR26593.1"/>
    </source>
</evidence>
<organism evidence="2">
    <name type="scientific">Physcomitrium patens</name>
    <name type="common">Spreading-leaved earth moss</name>
    <name type="synonym">Physcomitrella patens</name>
    <dbReference type="NCBI Taxonomy" id="3218"/>
    <lineage>
        <taxon>Eukaryota</taxon>
        <taxon>Viridiplantae</taxon>
        <taxon>Streptophyta</taxon>
        <taxon>Embryophyta</taxon>
        <taxon>Bryophyta</taxon>
        <taxon>Bryophytina</taxon>
        <taxon>Bryopsida</taxon>
        <taxon>Funariidae</taxon>
        <taxon>Funariales</taxon>
        <taxon>Funariaceae</taxon>
        <taxon>Physcomitrium</taxon>
    </lineage>
</organism>
<dbReference type="EnsemblPlants" id="Pp3c26_1190V3.6">
    <property type="protein sequence ID" value="Pp3c26_1190V3.6"/>
    <property type="gene ID" value="Pp3c26_1190"/>
</dbReference>
<dbReference type="Pfam" id="PF24928">
    <property type="entry name" value="DUF7748"/>
    <property type="match status" value="1"/>
</dbReference>
<dbReference type="PaxDb" id="3218-PP1S149_132V6.1"/>
<dbReference type="EnsemblPlants" id="Pp3c26_1190V3.3">
    <property type="protein sequence ID" value="Pp3c26_1190V3.3"/>
    <property type="gene ID" value="Pp3c26_1190"/>
</dbReference>
<dbReference type="Gramene" id="Pp3c26_1190V3.5">
    <property type="protein sequence ID" value="Pp3c26_1190V3.5"/>
    <property type="gene ID" value="Pp3c26_1190"/>
</dbReference>
<gene>
    <name evidence="3" type="primary">LOC112277755</name>
    <name evidence="2" type="ORF">PHYPA_030074</name>
</gene>
<protein>
    <recommendedName>
        <fullName evidence="1">DUF7748 domain-containing protein</fullName>
    </recommendedName>
</protein>
<name>A9T175_PHYPA</name>
<dbReference type="EMBL" id="ABEU02000026">
    <property type="protein sequence ID" value="PNR26593.1"/>
    <property type="molecule type" value="Genomic_DNA"/>
</dbReference>
<evidence type="ECO:0000259" key="1">
    <source>
        <dbReference type="Pfam" id="PF24928"/>
    </source>
</evidence>
<dbReference type="AlphaFoldDB" id="A9T175"/>